<dbReference type="InterPro" id="IPR002711">
    <property type="entry name" value="HNH"/>
</dbReference>
<dbReference type="CDD" id="cd00085">
    <property type="entry name" value="HNHc"/>
    <property type="match status" value="1"/>
</dbReference>
<dbReference type="PANTHER" id="PTHR33877:SF1">
    <property type="entry name" value="TYPE IV METHYL-DIRECTED RESTRICTION ENZYME ECOKMCRA"/>
    <property type="match status" value="1"/>
</dbReference>
<accession>A0A4P2QUH8</accession>
<dbReference type="Gene3D" id="1.10.30.50">
    <property type="match status" value="1"/>
</dbReference>
<feature type="domain" description="HNH nuclease" evidence="1">
    <location>
        <begin position="9"/>
        <end position="64"/>
    </location>
</feature>
<dbReference type="Pfam" id="PF01844">
    <property type="entry name" value="HNH"/>
    <property type="match status" value="1"/>
</dbReference>
<gene>
    <name evidence="2" type="ORF">SOCE836_059720</name>
</gene>
<dbReference type="EMBL" id="CP012672">
    <property type="protein sequence ID" value="AUX33808.1"/>
    <property type="molecule type" value="Genomic_DNA"/>
</dbReference>
<dbReference type="Proteomes" id="UP000295497">
    <property type="component" value="Chromosome"/>
</dbReference>
<proteinExistence type="predicted"/>
<dbReference type="GO" id="GO:0003676">
    <property type="term" value="F:nucleic acid binding"/>
    <property type="evidence" value="ECO:0007669"/>
    <property type="project" value="InterPro"/>
</dbReference>
<name>A0A4P2QUH8_SORCE</name>
<protein>
    <submittedName>
        <fullName evidence="2">HNH endonuclease</fullName>
    </submittedName>
</protein>
<keyword evidence="2" id="KW-0378">Hydrolase</keyword>
<evidence type="ECO:0000313" key="2">
    <source>
        <dbReference type="EMBL" id="AUX33808.1"/>
    </source>
</evidence>
<sequence length="142" mass="15796">MSRSYISTALREQVAAEARHRCGFCLTSSRIIGSPMEIDHIIPESLGGLTERENLWLACSLCNEHKGNRIAASDPHTGETVRIFDPRRQAWPDHFSWSAAGDQIIGKTPTGRATVVAVRLNRAELVEARRGWVIAGWHPPKD</sequence>
<dbReference type="AlphaFoldDB" id="A0A4P2QUH8"/>
<dbReference type="GO" id="GO:0004519">
    <property type="term" value="F:endonuclease activity"/>
    <property type="evidence" value="ECO:0007669"/>
    <property type="project" value="UniProtKB-KW"/>
</dbReference>
<reference evidence="2 3" key="1">
    <citation type="submission" date="2015-09" db="EMBL/GenBank/DDBJ databases">
        <title>Sorangium comparison.</title>
        <authorList>
            <person name="Zaburannyi N."/>
            <person name="Bunk B."/>
            <person name="Overmann J."/>
            <person name="Mueller R."/>
        </authorList>
    </citation>
    <scope>NUCLEOTIDE SEQUENCE [LARGE SCALE GENOMIC DNA]</scope>
    <source>
        <strain evidence="2 3">So ce836</strain>
    </source>
</reference>
<dbReference type="GO" id="GO:0008270">
    <property type="term" value="F:zinc ion binding"/>
    <property type="evidence" value="ECO:0007669"/>
    <property type="project" value="InterPro"/>
</dbReference>
<dbReference type="InterPro" id="IPR003615">
    <property type="entry name" value="HNH_nuc"/>
</dbReference>
<keyword evidence="2" id="KW-0540">Nuclease</keyword>
<dbReference type="RefSeq" id="WP_129577113.1">
    <property type="nucleotide sequence ID" value="NZ_CP012672.1"/>
</dbReference>
<evidence type="ECO:0000259" key="1">
    <source>
        <dbReference type="SMART" id="SM00507"/>
    </source>
</evidence>
<dbReference type="InterPro" id="IPR052892">
    <property type="entry name" value="NA-targeting_endonuclease"/>
</dbReference>
<evidence type="ECO:0000313" key="3">
    <source>
        <dbReference type="Proteomes" id="UP000295497"/>
    </source>
</evidence>
<dbReference type="SMART" id="SM00507">
    <property type="entry name" value="HNHc"/>
    <property type="match status" value="1"/>
</dbReference>
<dbReference type="PANTHER" id="PTHR33877">
    <property type="entry name" value="SLL1193 PROTEIN"/>
    <property type="match status" value="1"/>
</dbReference>
<organism evidence="2 3">
    <name type="scientific">Sorangium cellulosum</name>
    <name type="common">Polyangium cellulosum</name>
    <dbReference type="NCBI Taxonomy" id="56"/>
    <lineage>
        <taxon>Bacteria</taxon>
        <taxon>Pseudomonadati</taxon>
        <taxon>Myxococcota</taxon>
        <taxon>Polyangia</taxon>
        <taxon>Polyangiales</taxon>
        <taxon>Polyangiaceae</taxon>
        <taxon>Sorangium</taxon>
    </lineage>
</organism>
<keyword evidence="2" id="KW-0255">Endonuclease</keyword>